<gene>
    <name evidence="1" type="ORF">LCGC14_0142730</name>
</gene>
<dbReference type="AlphaFoldDB" id="A0A0F9Y2W3"/>
<sequence length="95" mass="10727">MRNISILLLSVYLLIFSLSCSVTTRGGSWEIFTGVRITQHSIQQPSIGIESQVLDGLIEALTDGKITPAEKEIIIKIIWWTAKWYFNIPGVMDLF</sequence>
<reference evidence="1" key="1">
    <citation type="journal article" date="2015" name="Nature">
        <title>Complex archaea that bridge the gap between prokaryotes and eukaryotes.</title>
        <authorList>
            <person name="Spang A."/>
            <person name="Saw J.H."/>
            <person name="Jorgensen S.L."/>
            <person name="Zaremba-Niedzwiedzka K."/>
            <person name="Martijn J."/>
            <person name="Lind A.E."/>
            <person name="van Eijk R."/>
            <person name="Schleper C."/>
            <person name="Guy L."/>
            <person name="Ettema T.J."/>
        </authorList>
    </citation>
    <scope>NUCLEOTIDE SEQUENCE</scope>
</reference>
<evidence type="ECO:0000313" key="1">
    <source>
        <dbReference type="EMBL" id="KKN99028.1"/>
    </source>
</evidence>
<organism evidence="1">
    <name type="scientific">marine sediment metagenome</name>
    <dbReference type="NCBI Taxonomy" id="412755"/>
    <lineage>
        <taxon>unclassified sequences</taxon>
        <taxon>metagenomes</taxon>
        <taxon>ecological metagenomes</taxon>
    </lineage>
</organism>
<dbReference type="EMBL" id="LAZR01000049">
    <property type="protein sequence ID" value="KKN99028.1"/>
    <property type="molecule type" value="Genomic_DNA"/>
</dbReference>
<name>A0A0F9Y2W3_9ZZZZ</name>
<dbReference type="PROSITE" id="PS51257">
    <property type="entry name" value="PROKAR_LIPOPROTEIN"/>
    <property type="match status" value="1"/>
</dbReference>
<accession>A0A0F9Y2W3</accession>
<proteinExistence type="predicted"/>
<protein>
    <submittedName>
        <fullName evidence="1">Uncharacterized protein</fullName>
    </submittedName>
</protein>
<comment type="caution">
    <text evidence="1">The sequence shown here is derived from an EMBL/GenBank/DDBJ whole genome shotgun (WGS) entry which is preliminary data.</text>
</comment>